<proteinExistence type="predicted"/>
<dbReference type="SUPFAM" id="SSF48726">
    <property type="entry name" value="Immunoglobulin"/>
    <property type="match status" value="2"/>
</dbReference>
<evidence type="ECO:0000313" key="3">
    <source>
        <dbReference type="EMBL" id="KAI9560433.1"/>
    </source>
</evidence>
<dbReference type="InterPro" id="IPR013783">
    <property type="entry name" value="Ig-like_fold"/>
</dbReference>
<dbReference type="SMART" id="SM00409">
    <property type="entry name" value="IG"/>
    <property type="match status" value="2"/>
</dbReference>
<name>A0AAD5LMC6_9CRUS</name>
<gene>
    <name evidence="3" type="ORF">GHT06_014451</name>
</gene>
<organism evidence="3 4">
    <name type="scientific">Daphnia sinensis</name>
    <dbReference type="NCBI Taxonomy" id="1820382"/>
    <lineage>
        <taxon>Eukaryota</taxon>
        <taxon>Metazoa</taxon>
        <taxon>Ecdysozoa</taxon>
        <taxon>Arthropoda</taxon>
        <taxon>Crustacea</taxon>
        <taxon>Branchiopoda</taxon>
        <taxon>Diplostraca</taxon>
        <taxon>Cladocera</taxon>
        <taxon>Anomopoda</taxon>
        <taxon>Daphniidae</taxon>
        <taxon>Daphnia</taxon>
        <taxon>Daphnia similis group</taxon>
    </lineage>
</organism>
<dbReference type="InterPro" id="IPR003598">
    <property type="entry name" value="Ig_sub2"/>
</dbReference>
<dbReference type="PROSITE" id="PS50835">
    <property type="entry name" value="IG_LIKE"/>
    <property type="match status" value="2"/>
</dbReference>
<dbReference type="EMBL" id="WJBH02000004">
    <property type="protein sequence ID" value="KAI9560433.1"/>
    <property type="molecule type" value="Genomic_DNA"/>
</dbReference>
<dbReference type="AlphaFoldDB" id="A0AAD5LMC6"/>
<evidence type="ECO:0000256" key="1">
    <source>
        <dbReference type="SAM" id="SignalP"/>
    </source>
</evidence>
<dbReference type="InterPro" id="IPR037448">
    <property type="entry name" value="Zig-8"/>
</dbReference>
<feature type="domain" description="Ig-like" evidence="2">
    <location>
        <begin position="66"/>
        <end position="161"/>
    </location>
</feature>
<dbReference type="InterPro" id="IPR013098">
    <property type="entry name" value="Ig_I-set"/>
</dbReference>
<comment type="caution">
    <text evidence="3">The sequence shown here is derived from an EMBL/GenBank/DDBJ whole genome shotgun (WGS) entry which is preliminary data.</text>
</comment>
<dbReference type="Pfam" id="PF07679">
    <property type="entry name" value="I-set"/>
    <property type="match status" value="1"/>
</dbReference>
<sequence>MTTPLHVINWNINWLFWVLLLFTFCPEKLPSSVSAVAVVSDLWSPKESGSSAVHHSHENKQLATMPSFDVSLPLNVTTQYGAHAHLVCRVQDVANKSVSWVRKRDGHLLTVDTDTFIGDGRFQVHHPANSDIWTLHLRAVRGSDAGKYECQVSSEPKLSLVYQLNIVVPQVEIRGAPDIYVMSGSGVALHCVISGLIETPPYIFWYHKTERIAGSALEESRTYDGSKEVAALASSGATKYGWSARVTRLGPDSLLAVLNVPPATPDFAGNYSCGPPSLQPASVALHVLNGEQPAAMQHGKNGGEGAAQLASWWNTAFVTLLFMMAAKWMSTAAIANEKLDNEVAAVDGNSKPNCSTDWTALPISRGGNEVPLCWTKDVPSRCPMMTVSTRSS</sequence>
<dbReference type="PANTHER" id="PTHR23279:SF21">
    <property type="entry name" value="DEFECTIVE PROBOSCIS EXTENSION RESPONSE 11, ISOFORM B-RELATED"/>
    <property type="match status" value="1"/>
</dbReference>
<dbReference type="Proteomes" id="UP000820818">
    <property type="component" value="Linkage Group LG4"/>
</dbReference>
<dbReference type="GO" id="GO:0050808">
    <property type="term" value="P:synapse organization"/>
    <property type="evidence" value="ECO:0007669"/>
    <property type="project" value="TreeGrafter"/>
</dbReference>
<dbReference type="Gene3D" id="2.60.40.10">
    <property type="entry name" value="Immunoglobulins"/>
    <property type="match status" value="2"/>
</dbReference>
<dbReference type="PANTHER" id="PTHR23279">
    <property type="entry name" value="DEFECTIVE PROBOSCIS EXTENSION RESPONSE DPR -RELATED"/>
    <property type="match status" value="1"/>
</dbReference>
<dbReference type="InterPro" id="IPR003599">
    <property type="entry name" value="Ig_sub"/>
</dbReference>
<reference evidence="3 4" key="1">
    <citation type="submission" date="2022-05" db="EMBL/GenBank/DDBJ databases">
        <title>A multi-omics perspective on studying reproductive biology in Daphnia sinensis.</title>
        <authorList>
            <person name="Jia J."/>
        </authorList>
    </citation>
    <scope>NUCLEOTIDE SEQUENCE [LARGE SCALE GENOMIC DNA]</scope>
    <source>
        <strain evidence="3 4">WSL</strain>
    </source>
</reference>
<feature type="signal peptide" evidence="1">
    <location>
        <begin position="1"/>
        <end position="30"/>
    </location>
</feature>
<dbReference type="InterPro" id="IPR007110">
    <property type="entry name" value="Ig-like_dom"/>
</dbReference>
<dbReference type="FunFam" id="2.60.40.10:FF:001061">
    <property type="entry name" value="Uncharacterized protein, isoform C"/>
    <property type="match status" value="1"/>
</dbReference>
<dbReference type="SMART" id="SM00408">
    <property type="entry name" value="IGc2"/>
    <property type="match status" value="1"/>
</dbReference>
<dbReference type="InterPro" id="IPR036179">
    <property type="entry name" value="Ig-like_dom_sf"/>
</dbReference>
<feature type="domain" description="Ig-like" evidence="2">
    <location>
        <begin position="169"/>
        <end position="273"/>
    </location>
</feature>
<evidence type="ECO:0000313" key="4">
    <source>
        <dbReference type="Proteomes" id="UP000820818"/>
    </source>
</evidence>
<keyword evidence="4" id="KW-1185">Reference proteome</keyword>
<feature type="chain" id="PRO_5042203367" description="Ig-like domain-containing protein" evidence="1">
    <location>
        <begin position="31"/>
        <end position="392"/>
    </location>
</feature>
<keyword evidence="1" id="KW-0732">Signal</keyword>
<protein>
    <recommendedName>
        <fullName evidence="2">Ig-like domain-containing protein</fullName>
    </recommendedName>
</protein>
<evidence type="ECO:0000259" key="2">
    <source>
        <dbReference type="PROSITE" id="PS50835"/>
    </source>
</evidence>
<accession>A0AAD5LMC6</accession>
<dbReference type="GO" id="GO:0032589">
    <property type="term" value="C:neuron projection membrane"/>
    <property type="evidence" value="ECO:0007669"/>
    <property type="project" value="TreeGrafter"/>
</dbReference>